<evidence type="ECO:0000313" key="19">
    <source>
        <dbReference type="Proteomes" id="UP000192660"/>
    </source>
</evidence>
<dbReference type="GO" id="GO:0015093">
    <property type="term" value="F:ferrous iron transmembrane transporter activity"/>
    <property type="evidence" value="ECO:0007669"/>
    <property type="project" value="UniProtKB-UniRule"/>
</dbReference>
<reference evidence="19" key="1">
    <citation type="submission" date="2017-04" db="EMBL/GenBank/DDBJ databases">
        <authorList>
            <person name="Varghese N."/>
            <person name="Submissions S."/>
        </authorList>
    </citation>
    <scope>NUCLEOTIDE SEQUENCE [LARGE SCALE GENOMIC DNA]</scope>
    <source>
        <strain evidence="19">DSM 9293</strain>
    </source>
</reference>
<dbReference type="GO" id="GO:0005886">
    <property type="term" value="C:plasma membrane"/>
    <property type="evidence" value="ECO:0007669"/>
    <property type="project" value="UniProtKB-SubCell"/>
</dbReference>
<dbReference type="InterPro" id="IPR003373">
    <property type="entry name" value="Fe2_transport_prot-B"/>
</dbReference>
<dbReference type="PRINTS" id="PR00326">
    <property type="entry name" value="GTP1OBG"/>
</dbReference>
<evidence type="ECO:0000256" key="13">
    <source>
        <dbReference type="NCBIfam" id="TIGR00437"/>
    </source>
</evidence>
<dbReference type="NCBIfam" id="TIGR00437">
    <property type="entry name" value="feoB"/>
    <property type="match status" value="1"/>
</dbReference>
<keyword evidence="19" id="KW-1185">Reference proteome</keyword>
<dbReference type="EMBL" id="FWWY01000001">
    <property type="protein sequence ID" value="SMC01705.1"/>
    <property type="molecule type" value="Genomic_DNA"/>
</dbReference>
<dbReference type="Gene3D" id="3.40.50.300">
    <property type="entry name" value="P-loop containing nucleotide triphosphate hydrolases"/>
    <property type="match status" value="1"/>
</dbReference>
<dbReference type="Pfam" id="PF07664">
    <property type="entry name" value="FeoB_C"/>
    <property type="match status" value="1"/>
</dbReference>
<evidence type="ECO:0000256" key="2">
    <source>
        <dbReference type="ARBA" id="ARBA00004651"/>
    </source>
</evidence>
<evidence type="ECO:0000256" key="8">
    <source>
        <dbReference type="ARBA" id="ARBA00022989"/>
    </source>
</evidence>
<keyword evidence="12 16" id="KW-0472">Membrane</keyword>
<keyword evidence="5 16" id="KW-0410">Iron transport</keyword>
<evidence type="ECO:0000256" key="15">
    <source>
        <dbReference type="PIRSR" id="PIRSR603373-2"/>
    </source>
</evidence>
<dbReference type="RefSeq" id="WP_084660635.1">
    <property type="nucleotide sequence ID" value="NZ_FWWY01000001.1"/>
</dbReference>
<keyword evidence="9 16" id="KW-0408">Iron</keyword>
<protein>
    <recommendedName>
        <fullName evidence="13 16">Ferrous iron transport protein B</fullName>
    </recommendedName>
</protein>
<feature type="binding site" evidence="14">
    <location>
        <begin position="10"/>
        <end position="17"/>
    </location>
    <ligand>
        <name>GTP</name>
        <dbReference type="ChEBI" id="CHEBI:37565"/>
        <label>1</label>
    </ligand>
</feature>
<keyword evidence="7 14" id="KW-0547">Nucleotide-binding</keyword>
<dbReference type="InterPro" id="IPR027417">
    <property type="entry name" value="P-loop_NTPase"/>
</dbReference>
<feature type="binding site" evidence="14">
    <location>
        <begin position="139"/>
        <end position="141"/>
    </location>
    <ligand>
        <name>GTP</name>
        <dbReference type="ChEBI" id="CHEBI:37565"/>
        <label>1</label>
    </ligand>
</feature>
<dbReference type="PANTHER" id="PTHR43185:SF1">
    <property type="entry name" value="FE(2+) TRANSPORTER FEOB"/>
    <property type="match status" value="1"/>
</dbReference>
<feature type="transmembrane region" description="Helical" evidence="16">
    <location>
        <begin position="312"/>
        <end position="333"/>
    </location>
</feature>
<evidence type="ECO:0000256" key="10">
    <source>
        <dbReference type="ARBA" id="ARBA00023065"/>
    </source>
</evidence>
<dbReference type="GO" id="GO:0046872">
    <property type="term" value="F:metal ion binding"/>
    <property type="evidence" value="ECO:0007669"/>
    <property type="project" value="UniProtKB-KW"/>
</dbReference>
<evidence type="ECO:0000256" key="9">
    <source>
        <dbReference type="ARBA" id="ARBA00023004"/>
    </source>
</evidence>
<keyword evidence="6 16" id="KW-0812">Transmembrane</keyword>
<evidence type="ECO:0000256" key="6">
    <source>
        <dbReference type="ARBA" id="ARBA00022692"/>
    </source>
</evidence>
<feature type="domain" description="FeoB-type G" evidence="17">
    <location>
        <begin position="3"/>
        <end position="159"/>
    </location>
</feature>
<keyword evidence="8 16" id="KW-1133">Transmembrane helix</keyword>
<keyword evidence="15" id="KW-0460">Magnesium</keyword>
<comment type="function">
    <text evidence="1 16">Probable transporter of a GTP-driven Fe(2+) uptake system.</text>
</comment>
<keyword evidence="11 14" id="KW-0342">GTP-binding</keyword>
<dbReference type="InterPro" id="IPR030389">
    <property type="entry name" value="G_FEOB_dom"/>
</dbReference>
<feature type="transmembrane region" description="Helical" evidence="16">
    <location>
        <begin position="576"/>
        <end position="596"/>
    </location>
</feature>
<dbReference type="SUPFAM" id="SSF52540">
    <property type="entry name" value="P-loop containing nucleoside triphosphate hydrolases"/>
    <property type="match status" value="1"/>
</dbReference>
<evidence type="ECO:0000256" key="16">
    <source>
        <dbReference type="RuleBase" id="RU362098"/>
    </source>
</evidence>
<dbReference type="OrthoDB" id="9809127at2"/>
<feature type="transmembrane region" description="Helical" evidence="16">
    <location>
        <begin position="237"/>
        <end position="259"/>
    </location>
</feature>
<dbReference type="PANTHER" id="PTHR43185">
    <property type="entry name" value="FERROUS IRON TRANSPORT PROTEIN B"/>
    <property type="match status" value="1"/>
</dbReference>
<evidence type="ECO:0000256" key="5">
    <source>
        <dbReference type="ARBA" id="ARBA00022496"/>
    </source>
</evidence>
<sequence length="599" mass="65692">MPGRTIVLVGNPNVGKSLVFQKLTGRYVEVSNFPGSTVQILEGAYGSDRIIDTPGVYGLSRLSDEEKMTVSALEQADIVLNVVDGTRLSRDLFLTLQLVEASLPVIVAINMMDELEKEGATINTALLEEILGVPVVGISATKGSNFGVLRSLIESKVQPKALEKSWQTPPSWHLTGLQSLLWHEEDEELARQVGQKSETGMREELYIARRMRADDIASRVLTPASSRRQNDLWLDRLLLSPWGGFVAASVVVGAIYYFVGIVVAGTVVDTLEQFTSLLLIPIVKHVIALVVPPQSWPFRLLVGQYGMISAGLIYIVALLLPLVTAFYLLLAILEDTGYLPRLATWLDRWFLRLGLNGRAVIPLVLGFGCVTMATLTTRALETQRERTISTILLAWTIPCSAQMGIIIGLLSGVGAIYALTYAGTIIGLFIVIGTILDKSLPGRPTPLLLDLPRLRLPDWNNVLWKTQTKVLEFLREAWPLFVVGSGLIELGDMTGLLPAFDRLVGPFLQYWLGLPQEATQSFLLGFIRRDFGAAGFYELGLTPHQIVTGAVTLTLFVPCMASTLVILKERGWRDGMLIWIGSIVLALFVGGLMARFGPV</sequence>
<organism evidence="18 19">
    <name type="scientific">Sulfobacillus thermosulfidooxidans (strain DSM 9293 / VKM B-1269 / AT-1)</name>
    <dbReference type="NCBI Taxonomy" id="929705"/>
    <lineage>
        <taxon>Bacteria</taxon>
        <taxon>Bacillati</taxon>
        <taxon>Bacillota</taxon>
        <taxon>Clostridia</taxon>
        <taxon>Eubacteriales</taxon>
        <taxon>Clostridiales Family XVII. Incertae Sedis</taxon>
        <taxon>Sulfobacillus</taxon>
    </lineage>
</organism>
<dbReference type="InterPro" id="IPR011640">
    <property type="entry name" value="Fe2_transport_prot_B_C"/>
</dbReference>
<dbReference type="InterPro" id="IPR006073">
    <property type="entry name" value="GTP-bd"/>
</dbReference>
<dbReference type="Pfam" id="PF07670">
    <property type="entry name" value="Gate"/>
    <property type="match status" value="2"/>
</dbReference>
<dbReference type="AlphaFoldDB" id="A0A1W1W616"/>
<evidence type="ECO:0000313" key="18">
    <source>
        <dbReference type="EMBL" id="SMC01705.1"/>
    </source>
</evidence>
<feature type="transmembrane region" description="Helical" evidence="16">
    <location>
        <begin position="546"/>
        <end position="567"/>
    </location>
</feature>
<evidence type="ECO:0000256" key="12">
    <source>
        <dbReference type="ARBA" id="ARBA00023136"/>
    </source>
</evidence>
<comment type="subcellular location">
    <subcellularLocation>
        <location evidence="2 16">Cell membrane</location>
        <topology evidence="2 16">Multi-pass membrane protein</topology>
    </subcellularLocation>
</comment>
<dbReference type="InterPro" id="IPR050860">
    <property type="entry name" value="FeoB_GTPase"/>
</dbReference>
<feature type="binding site" evidence="14">
    <location>
        <begin position="110"/>
        <end position="113"/>
    </location>
    <ligand>
        <name>GTP</name>
        <dbReference type="ChEBI" id="CHEBI:37565"/>
        <label>1</label>
    </ligand>
</feature>
<feature type="transmembrane region" description="Helical" evidence="16">
    <location>
        <begin position="387"/>
        <end position="410"/>
    </location>
</feature>
<dbReference type="InterPro" id="IPR011642">
    <property type="entry name" value="Gate_dom"/>
</dbReference>
<feature type="binding site" evidence="15">
    <location>
        <position position="24"/>
    </location>
    <ligand>
        <name>Mg(2+)</name>
        <dbReference type="ChEBI" id="CHEBI:18420"/>
        <label>2</label>
    </ligand>
</feature>
<dbReference type="STRING" id="28034.BFX07_08120"/>
<feature type="binding site" evidence="15">
    <location>
        <position position="25"/>
    </location>
    <ligand>
        <name>Mg(2+)</name>
        <dbReference type="ChEBI" id="CHEBI:18420"/>
        <label>2</label>
    </ligand>
</feature>
<evidence type="ECO:0000256" key="3">
    <source>
        <dbReference type="ARBA" id="ARBA00022448"/>
    </source>
</evidence>
<evidence type="ECO:0000256" key="7">
    <source>
        <dbReference type="ARBA" id="ARBA00022741"/>
    </source>
</evidence>
<dbReference type="Pfam" id="PF02421">
    <property type="entry name" value="FeoB_N"/>
    <property type="match status" value="1"/>
</dbReference>
<keyword evidence="4" id="KW-1003">Cell membrane</keyword>
<feature type="transmembrane region" description="Helical" evidence="16">
    <location>
        <begin position="416"/>
        <end position="436"/>
    </location>
</feature>
<name>A0A1W1W616_SULTA</name>
<keyword evidence="3 16" id="KW-0813">Transport</keyword>
<dbReference type="PROSITE" id="PS51711">
    <property type="entry name" value="G_FEOB"/>
    <property type="match status" value="1"/>
</dbReference>
<feature type="transmembrane region" description="Helical" evidence="16">
    <location>
        <begin position="271"/>
        <end position="291"/>
    </location>
</feature>
<proteinExistence type="inferred from homology"/>
<accession>A0A1W1W616</accession>
<feature type="transmembrane region" description="Helical" evidence="16">
    <location>
        <begin position="353"/>
        <end position="375"/>
    </location>
</feature>
<evidence type="ECO:0000256" key="1">
    <source>
        <dbReference type="ARBA" id="ARBA00003926"/>
    </source>
</evidence>
<dbReference type="Proteomes" id="UP000192660">
    <property type="component" value="Unassembled WGS sequence"/>
</dbReference>
<evidence type="ECO:0000256" key="14">
    <source>
        <dbReference type="PIRSR" id="PIRSR603373-1"/>
    </source>
</evidence>
<dbReference type="GO" id="GO:0005525">
    <property type="term" value="F:GTP binding"/>
    <property type="evidence" value="ECO:0007669"/>
    <property type="project" value="UniProtKB-KW"/>
</dbReference>
<keyword evidence="15" id="KW-0479">Metal-binding</keyword>
<evidence type="ECO:0000256" key="4">
    <source>
        <dbReference type="ARBA" id="ARBA00022475"/>
    </source>
</evidence>
<gene>
    <name evidence="18" type="ORF">SAMN00768000_0060</name>
</gene>
<keyword evidence="10" id="KW-0406">Ion transport</keyword>
<feature type="binding site" evidence="14">
    <location>
        <begin position="52"/>
        <end position="55"/>
    </location>
    <ligand>
        <name>GTP</name>
        <dbReference type="ChEBI" id="CHEBI:37565"/>
        <label>1</label>
    </ligand>
</feature>
<comment type="similarity">
    <text evidence="16">Belongs to the TRAFAC class TrmE-Era-EngA-EngB-Septin-like GTPase superfamily. FeoB GTPase (TC 9.A.8) family.</text>
</comment>
<evidence type="ECO:0000256" key="11">
    <source>
        <dbReference type="ARBA" id="ARBA00023134"/>
    </source>
</evidence>
<evidence type="ECO:0000259" key="17">
    <source>
        <dbReference type="PROSITE" id="PS51711"/>
    </source>
</evidence>